<dbReference type="Pfam" id="PF13958">
    <property type="entry name" value="ToxN_toxin"/>
    <property type="match status" value="1"/>
</dbReference>
<evidence type="ECO:0000313" key="2">
    <source>
        <dbReference type="Proteomes" id="UP000249008"/>
    </source>
</evidence>
<dbReference type="Proteomes" id="UP000249008">
    <property type="component" value="Chromosome 1"/>
</dbReference>
<dbReference type="InterPro" id="IPR025911">
    <property type="entry name" value="ToxN/AbiQ_toxin"/>
</dbReference>
<accession>A0AAX2JCF6</accession>
<protein>
    <recommendedName>
        <fullName evidence="3">Type III toxin-antitoxin system ToxN/AbiQ family toxin</fullName>
    </recommendedName>
</protein>
<dbReference type="GO" id="GO:0003723">
    <property type="term" value="F:RNA binding"/>
    <property type="evidence" value="ECO:0007669"/>
    <property type="project" value="InterPro"/>
</dbReference>
<evidence type="ECO:0000313" key="1">
    <source>
        <dbReference type="EMBL" id="SQJ09370.1"/>
    </source>
</evidence>
<dbReference type="EMBL" id="LS483487">
    <property type="protein sequence ID" value="SQJ09370.1"/>
    <property type="molecule type" value="Genomic_DNA"/>
</dbReference>
<dbReference type="Gene3D" id="3.10.129.130">
    <property type="match status" value="1"/>
</dbReference>
<dbReference type="InterPro" id="IPR053735">
    <property type="entry name" value="Type_III_TA_endoRNase"/>
</dbReference>
<dbReference type="KEGG" id="ful:C4N20_02080"/>
<dbReference type="GO" id="GO:0004521">
    <property type="term" value="F:RNA endonuclease activity"/>
    <property type="evidence" value="ECO:0007669"/>
    <property type="project" value="InterPro"/>
</dbReference>
<name>A0AAX2JCF6_9FUSO</name>
<reference evidence="1 2" key="1">
    <citation type="submission" date="2018-06" db="EMBL/GenBank/DDBJ databases">
        <authorList>
            <consortium name="Pathogen Informatics"/>
            <person name="Doyle S."/>
        </authorList>
    </citation>
    <scope>NUCLEOTIDE SEQUENCE [LARGE SCALE GENOMIC DNA]</scope>
    <source>
        <strain evidence="1 2">NCTC12112</strain>
    </source>
</reference>
<dbReference type="GeneID" id="78453579"/>
<dbReference type="AlphaFoldDB" id="A0AAX2JCF6"/>
<evidence type="ECO:0008006" key="3">
    <source>
        <dbReference type="Google" id="ProtNLM"/>
    </source>
</evidence>
<organism evidence="1 2">
    <name type="scientific">Fusobacterium ulcerans</name>
    <dbReference type="NCBI Taxonomy" id="861"/>
    <lineage>
        <taxon>Bacteria</taxon>
        <taxon>Fusobacteriati</taxon>
        <taxon>Fusobacteriota</taxon>
        <taxon>Fusobacteriia</taxon>
        <taxon>Fusobacteriales</taxon>
        <taxon>Fusobacteriaceae</taxon>
        <taxon>Fusobacterium</taxon>
    </lineage>
</organism>
<sequence>MERLRFYEVDLDYMEYIQKVEKKIMDSINSKSNRKFIGIVLKIDNLDYIIPLTSPKEKHKKMKNNIDFLKIDNGLLGAINFNNMFPVPKELHFEKDINLEMDIKYKNLLINQISWCNVSSNKEKIYRTAERLYKEITSKREKSHFWSRCCDFILLEKIAKEYKKTN</sequence>
<gene>
    <name evidence="1" type="ORF">NCTC12112_02298</name>
</gene>
<dbReference type="RefSeq" id="WP_005981365.1">
    <property type="nucleotide sequence ID" value="NZ_CABKNW010000005.1"/>
</dbReference>
<proteinExistence type="predicted"/>